<dbReference type="GO" id="GO:0016779">
    <property type="term" value="F:nucleotidyltransferase activity"/>
    <property type="evidence" value="ECO:0007669"/>
    <property type="project" value="InterPro"/>
</dbReference>
<dbReference type="EMBL" id="CP073100">
    <property type="protein sequence ID" value="QUE49897.1"/>
    <property type="molecule type" value="Genomic_DNA"/>
</dbReference>
<dbReference type="Proteomes" id="UP000676169">
    <property type="component" value="Chromosome"/>
</dbReference>
<evidence type="ECO:0000313" key="2">
    <source>
        <dbReference type="EMBL" id="QUE49897.1"/>
    </source>
</evidence>
<dbReference type="InterPro" id="IPR006116">
    <property type="entry name" value="NT_2-5OAS_ClassI-CCAase"/>
</dbReference>
<protein>
    <submittedName>
        <fullName evidence="2">Nucleotidyltransferase</fullName>
    </submittedName>
</protein>
<dbReference type="RefSeq" id="WP_211629986.1">
    <property type="nucleotide sequence ID" value="NZ_CP073100.1"/>
</dbReference>
<evidence type="ECO:0000313" key="3">
    <source>
        <dbReference type="Proteomes" id="UP000676169"/>
    </source>
</evidence>
<dbReference type="Pfam" id="PF18144">
    <property type="entry name" value="SMODS"/>
    <property type="match status" value="1"/>
</dbReference>
<keyword evidence="3" id="KW-1185">Reference proteome</keyword>
<dbReference type="KEGG" id="lamb:KBB96_13590"/>
<gene>
    <name evidence="2" type="ORF">KBB96_13590</name>
</gene>
<keyword evidence="1" id="KW-0051">Antiviral defense</keyword>
<organism evidence="2 3">
    <name type="scientific">Luteolibacter ambystomatis</name>
    <dbReference type="NCBI Taxonomy" id="2824561"/>
    <lineage>
        <taxon>Bacteria</taxon>
        <taxon>Pseudomonadati</taxon>
        <taxon>Verrucomicrobiota</taxon>
        <taxon>Verrucomicrobiia</taxon>
        <taxon>Verrucomicrobiales</taxon>
        <taxon>Verrucomicrobiaceae</taxon>
        <taxon>Luteolibacter</taxon>
    </lineage>
</organism>
<name>A0A975G6V1_9BACT</name>
<dbReference type="CDD" id="cd05400">
    <property type="entry name" value="NT_2-5OAS_ClassI-CCAase"/>
    <property type="match status" value="1"/>
</dbReference>
<proteinExistence type="predicted"/>
<dbReference type="GO" id="GO:0051607">
    <property type="term" value="P:defense response to virus"/>
    <property type="evidence" value="ECO:0007669"/>
    <property type="project" value="UniProtKB-KW"/>
</dbReference>
<evidence type="ECO:0000256" key="1">
    <source>
        <dbReference type="ARBA" id="ARBA00023118"/>
    </source>
</evidence>
<dbReference type="AlphaFoldDB" id="A0A975G6V1"/>
<accession>A0A975G6V1</accession>
<sequence length="387" mass="43220">MLTSTLRENGLDIEELLRAGIASLDLTDAQYQKAVREYHAIAKHLDENQDFCERHSPDIYPQGSMDLGTCVRPLHRTEFDLDIVVVMNGAQYMTLEETMDDLEKALNGFAKNPTTISRLDRCFRINYPGDFHIDLLPVRPNPTPQNLTAIQLPDCKSLLWRPSDPKSYKIYFELAKARVLPTSRSFEAVINSKNASIAPAPKQTTQQNKSILQFAVQLLKRHRDLFFEDRNDATSSAIITTLSSQAYIGHQNIEDAVLEILFTMDSFVRPVAPRVPNPRYLVEDYADRWPHVPPSREIAFGEWLKQARIDFGRISDLKLKTASNSLQPILGKEAAEAALRTFDQMGISGLRAAGNLGSDRKTGFLGVVAASASVLPVGGTSFFGDKP</sequence>
<reference evidence="2" key="1">
    <citation type="submission" date="2021-04" db="EMBL/GenBank/DDBJ databases">
        <title>Luteolibacter sp. 32A isolated from the skin of an Anderson's salamander (Ambystoma andersonii).</title>
        <authorList>
            <person name="Spergser J."/>
            <person name="Busse H.-J."/>
        </authorList>
    </citation>
    <scope>NUCLEOTIDE SEQUENCE</scope>
    <source>
        <strain evidence="2">32A</strain>
    </source>
</reference>